<dbReference type="PROSITE" id="PS00867">
    <property type="entry name" value="CPSASE_2"/>
    <property type="match status" value="1"/>
</dbReference>
<evidence type="ECO:0000259" key="2">
    <source>
        <dbReference type="PROSITE" id="PS50975"/>
    </source>
</evidence>
<evidence type="ECO:0000313" key="4">
    <source>
        <dbReference type="Proteomes" id="UP001596105"/>
    </source>
</evidence>
<sequence length="349" mass="39576">MSDNASHIYFNRWFSVAYHYMNMMRDNDEGARFRFYGTHPNIDHLALQACDYAEQEPVLEGTAYVDYAVDFCRKHEIDIFIPRLKMLEIAKEAHRFDDIGTKLMICRDVDLLESVMEKDLFYRKLEGTGIVPLPDYEVVETAEQFKAAYEKLVGLGHRVCFKPTNAEGGMGFRIIDEQIDPLASLYGWVSLSTTFEQAYAALSSAEKFPKLMVMELLEEDEFSIDCLADANGKLLVAVPRRKGAGRVYTLEDLPELQQIARNVAGKFNIPYVYNIQVKYNKGVPKLLEINPRMSGGLFLTCLGGVNMPYLATKAVKGEAFEAPRPTYGVRASYMELPVVLNPIGRTDRN</sequence>
<reference evidence="4" key="1">
    <citation type="journal article" date="2019" name="Int. J. Syst. Evol. Microbiol.">
        <title>The Global Catalogue of Microorganisms (GCM) 10K type strain sequencing project: providing services to taxonomists for standard genome sequencing and annotation.</title>
        <authorList>
            <consortium name="The Broad Institute Genomics Platform"/>
            <consortium name="The Broad Institute Genome Sequencing Center for Infectious Disease"/>
            <person name="Wu L."/>
            <person name="Ma J."/>
        </authorList>
    </citation>
    <scope>NUCLEOTIDE SEQUENCE [LARGE SCALE GENOMIC DNA]</scope>
    <source>
        <strain evidence="4">CCUG 57113</strain>
    </source>
</reference>
<gene>
    <name evidence="3" type="ORF">ACFPPD_11665</name>
</gene>
<dbReference type="Gene3D" id="3.40.50.20">
    <property type="match status" value="1"/>
</dbReference>
<dbReference type="Pfam" id="PF15632">
    <property type="entry name" value="ATPgrasp_Ter"/>
    <property type="match status" value="1"/>
</dbReference>
<evidence type="ECO:0000313" key="3">
    <source>
        <dbReference type="EMBL" id="MFC5469379.1"/>
    </source>
</evidence>
<keyword evidence="1" id="KW-0067">ATP-binding</keyword>
<proteinExistence type="predicted"/>
<keyword evidence="4" id="KW-1185">Reference proteome</keyword>
<dbReference type="InterPro" id="IPR005479">
    <property type="entry name" value="CPAse_ATP-bd"/>
</dbReference>
<keyword evidence="1" id="KW-0547">Nucleotide-binding</keyword>
<dbReference type="InterPro" id="IPR011761">
    <property type="entry name" value="ATP-grasp"/>
</dbReference>
<dbReference type="Gene3D" id="3.30.470.20">
    <property type="entry name" value="ATP-grasp fold, B domain"/>
    <property type="match status" value="1"/>
</dbReference>
<feature type="domain" description="ATP-grasp" evidence="2">
    <location>
        <begin position="123"/>
        <end position="316"/>
    </location>
</feature>
<dbReference type="RefSeq" id="WP_209750797.1">
    <property type="nucleotide sequence ID" value="NZ_JBHSMH010000033.1"/>
</dbReference>
<name>A0ABW0LU21_9BACL</name>
<dbReference type="PIRSF" id="PIRSF029120">
    <property type="entry name" value="UCP029120"/>
    <property type="match status" value="1"/>
</dbReference>
<dbReference type="EMBL" id="JBHSMH010000033">
    <property type="protein sequence ID" value="MFC5469379.1"/>
    <property type="molecule type" value="Genomic_DNA"/>
</dbReference>
<protein>
    <submittedName>
        <fullName evidence="3">ATP-grasp domain-containing protein</fullName>
    </submittedName>
</protein>
<dbReference type="Proteomes" id="UP001596105">
    <property type="component" value="Unassembled WGS sequence"/>
</dbReference>
<accession>A0ABW0LU21</accession>
<dbReference type="SUPFAM" id="SSF56059">
    <property type="entry name" value="Glutathione synthetase ATP-binding domain-like"/>
    <property type="match status" value="1"/>
</dbReference>
<organism evidence="3 4">
    <name type="scientific">Cohnella suwonensis</name>
    <dbReference type="NCBI Taxonomy" id="696072"/>
    <lineage>
        <taxon>Bacteria</taxon>
        <taxon>Bacillati</taxon>
        <taxon>Bacillota</taxon>
        <taxon>Bacilli</taxon>
        <taxon>Bacillales</taxon>
        <taxon>Paenibacillaceae</taxon>
        <taxon>Cohnella</taxon>
    </lineage>
</organism>
<comment type="caution">
    <text evidence="3">The sequence shown here is derived from an EMBL/GenBank/DDBJ whole genome shotgun (WGS) entry which is preliminary data.</text>
</comment>
<evidence type="ECO:0000256" key="1">
    <source>
        <dbReference type="PROSITE-ProRule" id="PRU00409"/>
    </source>
</evidence>
<dbReference type="PROSITE" id="PS50975">
    <property type="entry name" value="ATP_GRASP"/>
    <property type="match status" value="1"/>
</dbReference>
<dbReference type="InterPro" id="IPR011226">
    <property type="entry name" value="ATP-grasp_fam"/>
</dbReference>